<dbReference type="Pfam" id="PF05258">
    <property type="entry name" value="DciA"/>
    <property type="match status" value="1"/>
</dbReference>
<keyword evidence="2" id="KW-1185">Reference proteome</keyword>
<dbReference type="AlphaFoldDB" id="A0A4U0QMQ3"/>
<gene>
    <name evidence="1" type="ORF">FAZ21_03265</name>
</gene>
<comment type="caution">
    <text evidence="1">The sequence shown here is derived from an EMBL/GenBank/DDBJ whole genome shotgun (WGS) entry which is preliminary data.</text>
</comment>
<evidence type="ECO:0000313" key="1">
    <source>
        <dbReference type="EMBL" id="TJZ77374.1"/>
    </source>
</evidence>
<dbReference type="OrthoDB" id="8588398at2"/>
<proteinExistence type="predicted"/>
<dbReference type="InterPro" id="IPR007922">
    <property type="entry name" value="DciA-like"/>
</dbReference>
<protein>
    <submittedName>
        <fullName evidence="1">DUF721 domain-containing protein</fullName>
    </submittedName>
</protein>
<sequence length="146" mass="15559">MMPARSSKPRFVGQNRQLSRLVAQVDELNRLLATVRGTLPPALAATCIAVALENGVLQVGVTSSAAAARLKLSGEAIVQAVCQAGWHATAIRPRVQVELRQQKAIRTKDLSIPAAAVEAFGQLAERLDAGPLREAVLRLAKRHGGR</sequence>
<name>A0A4U0QMQ3_9NEIS</name>
<organism evidence="1 2">
    <name type="scientific">Chitiniphilus eburneus</name>
    <dbReference type="NCBI Taxonomy" id="2571148"/>
    <lineage>
        <taxon>Bacteria</taxon>
        <taxon>Pseudomonadati</taxon>
        <taxon>Pseudomonadota</taxon>
        <taxon>Betaproteobacteria</taxon>
        <taxon>Neisseriales</taxon>
        <taxon>Chitinibacteraceae</taxon>
        <taxon>Chitiniphilus</taxon>
    </lineage>
</organism>
<reference evidence="1 2" key="1">
    <citation type="submission" date="2019-04" db="EMBL/GenBank/DDBJ databases">
        <title>Chitiniphilus eburnea sp. nov., a novel chitinolytic bacterium isolated from aquaculture sludge.</title>
        <authorList>
            <person name="Sheng M."/>
        </authorList>
    </citation>
    <scope>NUCLEOTIDE SEQUENCE [LARGE SCALE GENOMIC DNA]</scope>
    <source>
        <strain evidence="1 2">HX-2-15</strain>
    </source>
</reference>
<evidence type="ECO:0000313" key="2">
    <source>
        <dbReference type="Proteomes" id="UP000310016"/>
    </source>
</evidence>
<accession>A0A4U0QMQ3</accession>
<dbReference type="EMBL" id="SUMF01000002">
    <property type="protein sequence ID" value="TJZ77374.1"/>
    <property type="molecule type" value="Genomic_DNA"/>
</dbReference>
<dbReference type="Proteomes" id="UP000310016">
    <property type="component" value="Unassembled WGS sequence"/>
</dbReference>